<dbReference type="Proteomes" id="UP000324767">
    <property type="component" value="Unassembled WGS sequence"/>
</dbReference>
<evidence type="ECO:0000313" key="2">
    <source>
        <dbReference type="Proteomes" id="UP000324767"/>
    </source>
</evidence>
<dbReference type="OrthoDB" id="5284003at2759"/>
<evidence type="ECO:0000313" key="1">
    <source>
        <dbReference type="EMBL" id="KAA6409661.1"/>
    </source>
</evidence>
<proteinExistence type="predicted"/>
<accession>A0A5M8PJP8</accession>
<sequence length="518" mass="58690">MASWLRLPVELKMRITSTITRPADLKSLALVSSEMYDIVMPYLYRKVVVPYGNAEELVALRSLRKSRHGPVIRLVRLVQVANSNESQIYLGLSVKMILSHFPDNSLLRFEWDGAAALDLELLRALWQRNRQFRYFRLPPAALLDSQASIASSCRILRSLGSVIEMDLRLGNGMDEGQALDAVENLDMSRLRELILGSQGPNQQEPHQPLNTLPQRLFSNTLPSTLVVIRLVEIDLSANGRWSGLHGTLDCIQLPVLKRLEILDCTNADELLFNWCVPGLTHFELRLRSNSSSFDSGIRWCQTKISLDMFLLRCHCLETLLLCSNPWSIPISTAAISRHASTLRMLLSNAPIWDPVETNLKELKVLRQLAVNFRSTDSIMPALQAEYYKPIAEICLSTPLRTLNFLSLPAMGKLDLRAPLESYRRKLFRFADTMFRETTGSELRVLAFGTDNIYLPKVVTNSNGDLRAEPVPDPNRMCFMRRPESKTSADGSGLAVEVDEKEVKWLEAESDVLQYSFRE</sequence>
<gene>
    <name evidence="1" type="ORF">FRX48_06273</name>
</gene>
<organism evidence="1 2">
    <name type="scientific">Lasallia pustulata</name>
    <dbReference type="NCBI Taxonomy" id="136370"/>
    <lineage>
        <taxon>Eukaryota</taxon>
        <taxon>Fungi</taxon>
        <taxon>Dikarya</taxon>
        <taxon>Ascomycota</taxon>
        <taxon>Pezizomycotina</taxon>
        <taxon>Lecanoromycetes</taxon>
        <taxon>OSLEUM clade</taxon>
        <taxon>Umbilicariomycetidae</taxon>
        <taxon>Umbilicariales</taxon>
        <taxon>Umbilicariaceae</taxon>
        <taxon>Lasallia</taxon>
    </lineage>
</organism>
<reference evidence="1 2" key="1">
    <citation type="submission" date="2019-09" db="EMBL/GenBank/DDBJ databases">
        <title>The hologenome of the rock-dwelling lichen Lasallia pustulata.</title>
        <authorList>
            <person name="Greshake Tzovaras B."/>
            <person name="Segers F."/>
            <person name="Bicker A."/>
            <person name="Dal Grande F."/>
            <person name="Otte J."/>
            <person name="Hankeln T."/>
            <person name="Schmitt I."/>
            <person name="Ebersberger I."/>
        </authorList>
    </citation>
    <scope>NUCLEOTIDE SEQUENCE [LARGE SCALE GENOMIC DNA]</scope>
    <source>
        <strain evidence="1">A1-1</strain>
    </source>
</reference>
<comment type="caution">
    <text evidence="1">The sequence shown here is derived from an EMBL/GenBank/DDBJ whole genome shotgun (WGS) entry which is preliminary data.</text>
</comment>
<name>A0A5M8PJP8_9LECA</name>
<dbReference type="EMBL" id="VXIT01000010">
    <property type="protein sequence ID" value="KAA6409661.1"/>
    <property type="molecule type" value="Genomic_DNA"/>
</dbReference>
<dbReference type="AlphaFoldDB" id="A0A5M8PJP8"/>
<protein>
    <submittedName>
        <fullName evidence="1">Uncharacterized protein</fullName>
    </submittedName>
</protein>